<proteinExistence type="predicted"/>
<dbReference type="KEGG" id="bsto:C0V70_02185"/>
<dbReference type="Proteomes" id="UP000235584">
    <property type="component" value="Chromosome"/>
</dbReference>
<dbReference type="RefSeq" id="WP_102242228.1">
    <property type="nucleotide sequence ID" value="NZ_CP025704.1"/>
</dbReference>
<dbReference type="AlphaFoldDB" id="A0A2K9NN37"/>
<reference evidence="1 2" key="1">
    <citation type="submission" date="2018-01" db="EMBL/GenBank/DDBJ databases">
        <title>Complete genome sequence of Bacteriovorax stolpii DSM12778.</title>
        <authorList>
            <person name="Tang B."/>
            <person name="Chang J."/>
        </authorList>
    </citation>
    <scope>NUCLEOTIDE SEQUENCE [LARGE SCALE GENOMIC DNA]</scope>
    <source>
        <strain evidence="1 2">DSM 12778</strain>
    </source>
</reference>
<dbReference type="OrthoDB" id="5291527at2"/>
<keyword evidence="2" id="KW-1185">Reference proteome</keyword>
<accession>A0A2K9NN37</accession>
<evidence type="ECO:0000313" key="1">
    <source>
        <dbReference type="EMBL" id="AUN96933.1"/>
    </source>
</evidence>
<protein>
    <submittedName>
        <fullName evidence="1">Uncharacterized protein</fullName>
    </submittedName>
</protein>
<gene>
    <name evidence="1" type="ORF">C0V70_02185</name>
</gene>
<organism evidence="1 2">
    <name type="scientific">Bacteriovorax stolpii</name>
    <name type="common">Bdellovibrio stolpii</name>
    <dbReference type="NCBI Taxonomy" id="960"/>
    <lineage>
        <taxon>Bacteria</taxon>
        <taxon>Pseudomonadati</taxon>
        <taxon>Bdellovibrionota</taxon>
        <taxon>Bacteriovoracia</taxon>
        <taxon>Bacteriovoracales</taxon>
        <taxon>Bacteriovoracaceae</taxon>
        <taxon>Bacteriovorax</taxon>
    </lineage>
</organism>
<dbReference type="EMBL" id="CP025704">
    <property type="protein sequence ID" value="AUN96933.1"/>
    <property type="molecule type" value="Genomic_DNA"/>
</dbReference>
<evidence type="ECO:0000313" key="2">
    <source>
        <dbReference type="Proteomes" id="UP000235584"/>
    </source>
</evidence>
<name>A0A2K9NN37_BACTC</name>
<sequence>MHPLLKEHFLKALDIYTQGVHYDTLLEAKKEYFTITGQANDDDDDFEARMNSFNEWYVLQFISMRGTRTVISDYLINNPVDDFLAKSLSGVNYSLFEYVGKNFRGYDTLYDMLHDKKITLPKGESLPSIIKDDIFVGRVLTYENQNYLMSGLCVIPKDVRGILKKECKKVRKLKNPGEELKFLLKIESFKTKWIRYGHVDATKIFKFS</sequence>